<reference evidence="1 2" key="1">
    <citation type="submission" date="2024-03" db="EMBL/GenBank/DDBJ databases">
        <title>Human intestinal bacterial collection.</title>
        <authorList>
            <person name="Pauvert C."/>
            <person name="Hitch T.C.A."/>
            <person name="Clavel T."/>
        </authorList>
    </citation>
    <scope>NUCLEOTIDE SEQUENCE [LARGE SCALE GENOMIC DNA]</scope>
    <source>
        <strain evidence="1 2">CLA-AA-H192</strain>
    </source>
</reference>
<comment type="caution">
    <text evidence="1">The sequence shown here is derived from an EMBL/GenBank/DDBJ whole genome shotgun (WGS) entry which is preliminary data.</text>
</comment>
<proteinExistence type="predicted"/>
<protein>
    <submittedName>
        <fullName evidence="1">Uncharacterized protein</fullName>
    </submittedName>
</protein>
<dbReference type="RefSeq" id="WP_349134896.1">
    <property type="nucleotide sequence ID" value="NZ_JBBMFF010000135.1"/>
</dbReference>
<gene>
    <name evidence="1" type="ORF">WMO66_02840</name>
</gene>
<evidence type="ECO:0000313" key="2">
    <source>
        <dbReference type="Proteomes" id="UP001491552"/>
    </source>
</evidence>
<dbReference type="Proteomes" id="UP001491552">
    <property type="component" value="Unassembled WGS sequence"/>
</dbReference>
<sequence>MPEQITQEQIVETVTQNTEDYGAQIPEHAILRLARFFLPKMQADLQQNEK</sequence>
<organism evidence="1 2">
    <name type="scientific">Faecousia intestinalis</name>
    <dbReference type="NCBI Taxonomy" id="3133167"/>
    <lineage>
        <taxon>Bacteria</taxon>
        <taxon>Bacillati</taxon>
        <taxon>Bacillota</taxon>
        <taxon>Clostridia</taxon>
        <taxon>Eubacteriales</taxon>
        <taxon>Oscillospiraceae</taxon>
        <taxon>Faecousia</taxon>
    </lineage>
</organism>
<accession>A0ABV1G446</accession>
<dbReference type="EMBL" id="JBBMFF010000135">
    <property type="protein sequence ID" value="MEQ2510191.1"/>
    <property type="molecule type" value="Genomic_DNA"/>
</dbReference>
<name>A0ABV1G446_9FIRM</name>
<keyword evidence="2" id="KW-1185">Reference proteome</keyword>
<evidence type="ECO:0000313" key="1">
    <source>
        <dbReference type="EMBL" id="MEQ2510191.1"/>
    </source>
</evidence>